<dbReference type="RefSeq" id="WP_009559271.1">
    <property type="nucleotide sequence ID" value="NZ_AYZN01000006.1"/>
</dbReference>
<evidence type="ECO:0000313" key="3">
    <source>
        <dbReference type="Proteomes" id="UP000009311"/>
    </source>
</evidence>
<evidence type="ECO:0000313" key="2">
    <source>
        <dbReference type="EMBL" id="CCI84717.1"/>
    </source>
</evidence>
<protein>
    <submittedName>
        <fullName evidence="2">Cell separation protein</fullName>
    </submittedName>
</protein>
<reference evidence="2 3" key="1">
    <citation type="submission" date="2012-06" db="EMBL/GenBank/DDBJ databases">
        <title>Draft Genome Sequence of Lactobacillus pasteurii CRBIP 24.76T.</title>
        <authorList>
            <person name="Cousin S."/>
            <person name="Bouchier C."/>
            <person name="Loux V."/>
            <person name="Ma L."/>
            <person name="Creno S."/>
            <person name="Bizet C."/>
            <person name="Clermont D."/>
        </authorList>
    </citation>
    <scope>NUCLEOTIDE SEQUENCE [LARGE SCALE GENOMIC DNA]</scope>
    <source>
        <strain evidence="3">CRBIP 24.76T</strain>
    </source>
</reference>
<feature type="chain" id="PRO_5009961782" evidence="1">
    <location>
        <begin position="29"/>
        <end position="691"/>
    </location>
</feature>
<organism evidence="2 3">
    <name type="scientific">Lactobacillus pasteurii DSM 23907 = CRBIP 24.76</name>
    <dbReference type="NCBI Taxonomy" id="1423790"/>
    <lineage>
        <taxon>Bacteria</taxon>
        <taxon>Bacillati</taxon>
        <taxon>Bacillota</taxon>
        <taxon>Bacilli</taxon>
        <taxon>Lactobacillales</taxon>
        <taxon>Lactobacillaceae</taxon>
        <taxon>Lactobacillus</taxon>
    </lineage>
</organism>
<name>I7IYU0_9LACO</name>
<dbReference type="AlphaFoldDB" id="I7IYU0"/>
<dbReference type="Gene3D" id="1.20.120.1850">
    <property type="entry name" value="Ebh helix bundles repeating unit (S and A modules)"/>
    <property type="match status" value="1"/>
</dbReference>
<accession>I7IYU0</accession>
<dbReference type="STRING" id="1423790.BN53_01135"/>
<proteinExistence type="predicted"/>
<gene>
    <name evidence="2" type="ORF">BN53_01135</name>
</gene>
<dbReference type="OrthoDB" id="2313142at2"/>
<evidence type="ECO:0000256" key="1">
    <source>
        <dbReference type="SAM" id="SignalP"/>
    </source>
</evidence>
<feature type="signal peptide" evidence="1">
    <location>
        <begin position="1"/>
        <end position="28"/>
    </location>
</feature>
<keyword evidence="3" id="KW-1185">Reference proteome</keyword>
<dbReference type="Proteomes" id="UP000009311">
    <property type="component" value="Unassembled WGS sequence"/>
</dbReference>
<dbReference type="EMBL" id="CAKD01000010">
    <property type="protein sequence ID" value="CCI84717.1"/>
    <property type="molecule type" value="Genomic_DNA"/>
</dbReference>
<keyword evidence="1" id="KW-0732">Signal</keyword>
<dbReference type="PATRIC" id="fig|1423790.3.peg.1631"/>
<comment type="caution">
    <text evidence="2">The sequence shown here is derived from an EMBL/GenBank/DDBJ whole genome shotgun (WGS) entry which is preliminary data.</text>
</comment>
<sequence length="691" mass="77826">MRTKKLISTVVALSSVVLLASMSNSVNADEIVHPKQPDQTGKLYLRANSYIYTKSGKRTSYAGKWKLLKDESVKYTGTIKPLTKNYKYYFKDNQAQKYWLPYRTYHKYAYYQIANNKYVKAANVSEVNGNYIIARDQVVKPKKGATIFTPNGQYNKESYSWPNFGSSQKLTSIKSLVVDSYVETADGNHTVRYYHIKGISNQYIRDPFLSTQPKFSVEAETSYTAITAAKAISLYDATGKAVSSVRKNHLMQGIERIYLWVPADNQAELFYRISDTQNSTPLYVKVADVRYEYGPSVKLYNSAKDAQTTFNKKADKTELEQLIKSADSVRSTAKYLNSTYHYRANFDSALKLAKQAAQAKSSQMEIDQAVWFLQQELNSLQGNQITVNSYDHLTNDEAKKITQMATNLYSAKYDKSSKDGKRTSARALMINHNTKLVLEITETGYTASGYQTVDKQTYTDLKLSDFAKLAPKASKVNSSFESSDNQTDLASDATLSKYAQLIKYDDRTSVLVAKTDTPIYQAANLTEQALRSGDFSLTKTGKMINKGNNIGYLVGPVVKLDGNYYLKVEAKTPYFVRANDVKLDNFANSAEFKKYDALLKAALNNNYRVNEVGLKFTNAKIPVYAIDSYGNLRENLTETLTNIASGTNDYAYFLNNPFITKYNGEFYYRGLTSLSSVYKATDVIPVKAQGK</sequence>
<dbReference type="eggNOG" id="ENOG50309ZA">
    <property type="taxonomic scope" value="Bacteria"/>
</dbReference>